<accession>A0ABT4J743</accession>
<proteinExistence type="predicted"/>
<reference evidence="2" key="1">
    <citation type="submission" date="2022-12" db="EMBL/GenBank/DDBJ databases">
        <title>Paracoccus sp. EF6 isolated from a lake water.</title>
        <authorList>
            <person name="Liu H."/>
        </authorList>
    </citation>
    <scope>NUCLEOTIDE SEQUENCE</scope>
    <source>
        <strain evidence="2">EF6</strain>
    </source>
</reference>
<evidence type="ECO:0000256" key="1">
    <source>
        <dbReference type="SAM" id="MobiDB-lite"/>
    </source>
</evidence>
<protein>
    <recommendedName>
        <fullName evidence="4">Alpha/beta hydrolase</fullName>
    </recommendedName>
</protein>
<feature type="compositionally biased region" description="Low complexity" evidence="1">
    <location>
        <begin position="277"/>
        <end position="288"/>
    </location>
</feature>
<dbReference type="RefSeq" id="WP_268942964.1">
    <property type="nucleotide sequence ID" value="NZ_JAPTYD010000025.1"/>
</dbReference>
<dbReference type="Gene3D" id="3.40.50.1820">
    <property type="entry name" value="alpha/beta hydrolase"/>
    <property type="match status" value="1"/>
</dbReference>
<organism evidence="2 3">
    <name type="scientific">Paracoccus benzoatiresistens</name>
    <dbReference type="NCBI Taxonomy" id="2997341"/>
    <lineage>
        <taxon>Bacteria</taxon>
        <taxon>Pseudomonadati</taxon>
        <taxon>Pseudomonadota</taxon>
        <taxon>Alphaproteobacteria</taxon>
        <taxon>Rhodobacterales</taxon>
        <taxon>Paracoccaceae</taxon>
        <taxon>Paracoccus</taxon>
    </lineage>
</organism>
<dbReference type="InterPro" id="IPR029058">
    <property type="entry name" value="AB_hydrolase_fold"/>
</dbReference>
<evidence type="ECO:0000313" key="2">
    <source>
        <dbReference type="EMBL" id="MCZ0962909.1"/>
    </source>
</evidence>
<feature type="region of interest" description="Disordered" evidence="1">
    <location>
        <begin position="273"/>
        <end position="310"/>
    </location>
</feature>
<dbReference type="EMBL" id="JAPTYD010000025">
    <property type="protein sequence ID" value="MCZ0962909.1"/>
    <property type="molecule type" value="Genomic_DNA"/>
</dbReference>
<evidence type="ECO:0000313" key="3">
    <source>
        <dbReference type="Proteomes" id="UP001149822"/>
    </source>
</evidence>
<sequence>MALNLPAAPQGKQTLTVEYGDATLKTYTYRPDGEIKGILLDLHGASRNAEGARDAAIDMADDYGLYVVSPLFDEANFSSADYQRGGLTDSRGNLLPEDEWTISLADDIAEWAHAKVGNPSGIETIAFGHSGGGQFMSRLAAYGPDEMFDKIIVANPSTHVRASLDEEVGYGFDGFGTDSEAEAALRDYLADPVTIYLGSEDNDPDAADLATGSAAMRQGDTRLERGEFVYEEAKDLAEENGWEFNWELVVADGVSHSARQLFNAQKWQEAFDGWAGQGSSSGSQSQSQPDPNDTPTSQPHSGGTTHDFNSVDEWDGAVISDYEDGDVFDFRDIDAQSVEQGDQDFDLLGFVGSDAFTQDGAEIRLRHADGDTYVYLNTDDDTGYEAKGVIEGTQDLTADNFLL</sequence>
<comment type="caution">
    <text evidence="2">The sequence shown here is derived from an EMBL/GenBank/DDBJ whole genome shotgun (WGS) entry which is preliminary data.</text>
</comment>
<feature type="compositionally biased region" description="Polar residues" evidence="1">
    <location>
        <begin position="289"/>
        <end position="308"/>
    </location>
</feature>
<keyword evidence="3" id="KW-1185">Reference proteome</keyword>
<dbReference type="Proteomes" id="UP001149822">
    <property type="component" value="Unassembled WGS sequence"/>
</dbReference>
<gene>
    <name evidence="2" type="ORF">OU682_14915</name>
</gene>
<dbReference type="SUPFAM" id="SSF53474">
    <property type="entry name" value="alpha/beta-Hydrolases"/>
    <property type="match status" value="1"/>
</dbReference>
<evidence type="ECO:0008006" key="4">
    <source>
        <dbReference type="Google" id="ProtNLM"/>
    </source>
</evidence>
<name>A0ABT4J743_9RHOB</name>